<evidence type="ECO:0000256" key="2">
    <source>
        <dbReference type="SAM" id="MobiDB-lite"/>
    </source>
</evidence>
<comment type="caution">
    <text evidence="4">The sequence shown here is derived from an EMBL/GenBank/DDBJ whole genome shotgun (WGS) entry which is preliminary data.</text>
</comment>
<feature type="region of interest" description="Disordered" evidence="2">
    <location>
        <begin position="34"/>
        <end position="79"/>
    </location>
</feature>
<dbReference type="Proteomes" id="UP001642406">
    <property type="component" value="Unassembled WGS sequence"/>
</dbReference>
<name>A0ABP0CWM5_9PEZI</name>
<keyword evidence="1" id="KW-0479">Metal-binding</keyword>
<feature type="compositionally biased region" description="Polar residues" evidence="2">
    <location>
        <begin position="34"/>
        <end position="69"/>
    </location>
</feature>
<feature type="domain" description="C2H2-type" evidence="3">
    <location>
        <begin position="169"/>
        <end position="198"/>
    </location>
</feature>
<keyword evidence="1" id="KW-0862">Zinc</keyword>
<evidence type="ECO:0000313" key="5">
    <source>
        <dbReference type="Proteomes" id="UP001642406"/>
    </source>
</evidence>
<dbReference type="Pfam" id="PF00096">
    <property type="entry name" value="zf-C2H2"/>
    <property type="match status" value="1"/>
</dbReference>
<gene>
    <name evidence="4" type="primary">NRG1</name>
    <name evidence="4" type="ORF">SBRCBS47491_009470</name>
</gene>
<feature type="region of interest" description="Disordered" evidence="2">
    <location>
        <begin position="193"/>
        <end position="235"/>
    </location>
</feature>
<dbReference type="InterPro" id="IPR013087">
    <property type="entry name" value="Znf_C2H2_type"/>
</dbReference>
<dbReference type="PROSITE" id="PS00028">
    <property type="entry name" value="ZINC_FINGER_C2H2_1"/>
    <property type="match status" value="1"/>
</dbReference>
<protein>
    <submittedName>
        <fullName evidence="4">Transcriptional repressor</fullName>
    </submittedName>
</protein>
<organism evidence="4 5">
    <name type="scientific">Sporothrix bragantina</name>
    <dbReference type="NCBI Taxonomy" id="671064"/>
    <lineage>
        <taxon>Eukaryota</taxon>
        <taxon>Fungi</taxon>
        <taxon>Dikarya</taxon>
        <taxon>Ascomycota</taxon>
        <taxon>Pezizomycotina</taxon>
        <taxon>Sordariomycetes</taxon>
        <taxon>Sordariomycetidae</taxon>
        <taxon>Ophiostomatales</taxon>
        <taxon>Ophiostomataceae</taxon>
        <taxon>Sporothrix</taxon>
    </lineage>
</organism>
<dbReference type="SUPFAM" id="SSF57667">
    <property type="entry name" value="beta-beta-alpha zinc fingers"/>
    <property type="match status" value="1"/>
</dbReference>
<dbReference type="EMBL" id="CAWUHC010000150">
    <property type="protein sequence ID" value="CAK7235950.1"/>
    <property type="molecule type" value="Genomic_DNA"/>
</dbReference>
<proteinExistence type="predicted"/>
<feature type="compositionally biased region" description="Low complexity" evidence="2">
    <location>
        <begin position="202"/>
        <end position="211"/>
    </location>
</feature>
<dbReference type="Gene3D" id="3.30.160.60">
    <property type="entry name" value="Classic Zinc Finger"/>
    <property type="match status" value="1"/>
</dbReference>
<reference evidence="4 5" key="1">
    <citation type="submission" date="2024-01" db="EMBL/GenBank/DDBJ databases">
        <authorList>
            <person name="Allen C."/>
            <person name="Tagirdzhanova G."/>
        </authorList>
    </citation>
    <scope>NUCLEOTIDE SEQUENCE [LARGE SCALE GENOMIC DNA]</scope>
</reference>
<evidence type="ECO:0000256" key="1">
    <source>
        <dbReference type="PROSITE-ProRule" id="PRU00042"/>
    </source>
</evidence>
<feature type="domain" description="C2H2-type" evidence="3">
    <location>
        <begin position="136"/>
        <end position="168"/>
    </location>
</feature>
<accession>A0ABP0CWM5</accession>
<evidence type="ECO:0000259" key="3">
    <source>
        <dbReference type="PROSITE" id="PS50157"/>
    </source>
</evidence>
<dbReference type="InterPro" id="IPR036236">
    <property type="entry name" value="Znf_C2H2_sf"/>
</dbReference>
<keyword evidence="1" id="KW-0863">Zinc-finger</keyword>
<keyword evidence="5" id="KW-1185">Reference proteome</keyword>
<sequence length="274" mass="30801">MDGYNSSGRRISLLVEDDYHTNDYRNMYANTKRSSNAGSVYSPSSNAPELSRSCSFDSQVSQEITTPLTPESMHREHGAAYSTQVVQSPYFSYQSDEHHSHTDLAEAMYMKESAAYGMPHHSSEREATSDRKGKRYPCRLAHQFNCDKTFTTSGHASRHAKIHFAVKTIPCSFEGCQKMFTRTDNMKQHLETHYKREKSGRTSHSSSSSKSRSSESRSSRHSSYSPLSEDGDYSMEVEYQMPIRTAYGRSQSGSSIDSLSLAALADAARQVEDM</sequence>
<dbReference type="SMART" id="SM00355">
    <property type="entry name" value="ZnF_C2H2"/>
    <property type="match status" value="2"/>
</dbReference>
<evidence type="ECO:0000313" key="4">
    <source>
        <dbReference type="EMBL" id="CAK7235950.1"/>
    </source>
</evidence>
<dbReference type="PROSITE" id="PS50157">
    <property type="entry name" value="ZINC_FINGER_C2H2_2"/>
    <property type="match status" value="2"/>
</dbReference>